<feature type="region of interest" description="Disordered" evidence="8">
    <location>
        <begin position="31"/>
        <end position="62"/>
    </location>
</feature>
<dbReference type="InterPro" id="IPR016047">
    <property type="entry name" value="M23ase_b-sheet_dom"/>
</dbReference>
<keyword evidence="4" id="KW-0479">Metal-binding</keyword>
<evidence type="ECO:0000313" key="11">
    <source>
        <dbReference type="Proteomes" id="UP000095087"/>
    </source>
</evidence>
<evidence type="ECO:0000256" key="3">
    <source>
        <dbReference type="ARBA" id="ARBA00022670"/>
    </source>
</evidence>
<comment type="subcellular location">
    <subcellularLocation>
        <location evidence="2">Cell envelope</location>
    </subcellularLocation>
</comment>
<evidence type="ECO:0000256" key="5">
    <source>
        <dbReference type="ARBA" id="ARBA00022801"/>
    </source>
</evidence>
<dbReference type="InterPro" id="IPR018392">
    <property type="entry name" value="LysM"/>
</dbReference>
<evidence type="ECO:0000256" key="2">
    <source>
        <dbReference type="ARBA" id="ARBA00004196"/>
    </source>
</evidence>
<dbReference type="PANTHER" id="PTHR21666">
    <property type="entry name" value="PEPTIDASE-RELATED"/>
    <property type="match status" value="1"/>
</dbReference>
<keyword evidence="5 10" id="KW-0378">Hydrolase</keyword>
<evidence type="ECO:0000313" key="10">
    <source>
        <dbReference type="EMBL" id="ODA67354.1"/>
    </source>
</evidence>
<evidence type="ECO:0000256" key="7">
    <source>
        <dbReference type="ARBA" id="ARBA00023049"/>
    </source>
</evidence>
<keyword evidence="3" id="KW-0645">Protease</keyword>
<keyword evidence="6" id="KW-0862">Zinc</keyword>
<feature type="domain" description="LysM" evidence="9">
    <location>
        <begin position="91"/>
        <end position="139"/>
    </location>
</feature>
<dbReference type="GO" id="GO:0004222">
    <property type="term" value="F:metalloendopeptidase activity"/>
    <property type="evidence" value="ECO:0007669"/>
    <property type="project" value="TreeGrafter"/>
</dbReference>
<reference evidence="10 11" key="1">
    <citation type="submission" date="2016-07" db="EMBL/GenBank/DDBJ databases">
        <title>Draft genome sequence of Methyloligella halotolerans C2T (VKM B-2706T=CCUG 61687T=DSM 25045T), a halotolerant polyhydroxybutyrate accumulating methylotroph.</title>
        <authorList>
            <person name="Vasilenko O.V."/>
            <person name="Doronina N.V."/>
            <person name="Poroshina M.N."/>
            <person name="Tarlachkov S.V."/>
            <person name="Trotsenko Y.A."/>
        </authorList>
    </citation>
    <scope>NUCLEOTIDE SEQUENCE [LARGE SCALE GENOMIC DNA]</scope>
    <source>
        <strain evidence="10 11">VKM B-2706</strain>
    </source>
</reference>
<dbReference type="PROSITE" id="PS51782">
    <property type="entry name" value="LYSM"/>
    <property type="match status" value="1"/>
</dbReference>
<dbReference type="SUPFAM" id="SSF51261">
    <property type="entry name" value="Duplicated hybrid motif"/>
    <property type="match status" value="1"/>
</dbReference>
<protein>
    <submittedName>
        <fullName evidence="10">Murein DD-endopeptidase MepM</fullName>
        <ecNumber evidence="10">3.4.24.-</ecNumber>
    </submittedName>
</protein>
<dbReference type="Pfam" id="PF19425">
    <property type="entry name" value="Csd3_N2"/>
    <property type="match status" value="1"/>
</dbReference>
<dbReference type="EC" id="3.4.24.-" evidence="10"/>
<dbReference type="STRING" id="1177755.A7A08_01380"/>
<dbReference type="InterPro" id="IPR045834">
    <property type="entry name" value="Csd3_N2"/>
</dbReference>
<evidence type="ECO:0000256" key="6">
    <source>
        <dbReference type="ARBA" id="ARBA00022833"/>
    </source>
</evidence>
<dbReference type="GO" id="GO:0030313">
    <property type="term" value="C:cell envelope"/>
    <property type="evidence" value="ECO:0007669"/>
    <property type="project" value="UniProtKB-SubCell"/>
</dbReference>
<keyword evidence="11" id="KW-1185">Reference proteome</keyword>
<dbReference type="PANTHER" id="PTHR21666:SF288">
    <property type="entry name" value="CELL DIVISION PROTEIN YTFB"/>
    <property type="match status" value="1"/>
</dbReference>
<gene>
    <name evidence="10" type="ORF">A7A08_01380</name>
</gene>
<dbReference type="GO" id="GO:0006508">
    <property type="term" value="P:proteolysis"/>
    <property type="evidence" value="ECO:0007669"/>
    <property type="project" value="UniProtKB-KW"/>
</dbReference>
<dbReference type="GO" id="GO:0046872">
    <property type="term" value="F:metal ion binding"/>
    <property type="evidence" value="ECO:0007669"/>
    <property type="project" value="UniProtKB-KW"/>
</dbReference>
<evidence type="ECO:0000256" key="8">
    <source>
        <dbReference type="SAM" id="MobiDB-lite"/>
    </source>
</evidence>
<comment type="caution">
    <text evidence="10">The sequence shown here is derived from an EMBL/GenBank/DDBJ whole genome shotgun (WGS) entry which is preliminary data.</text>
</comment>
<sequence length="479" mass="52083">MDALASDGLELGPDEVLSLVAEAAENFAYAERSIDKPETAGSGDDLPIQNASYSPDDGLDQPAEHNLTIINKLVEDEDDGKPKLLPGTEVKAIEVKSGDSLLAIIKKAGTDMAQASAIIAAMKPVFSPDTLQPKQEIRFTLVPTPSDTGTMDAVRVSVFSADDKHLATVARSRDGDYLASDQAVDVAAIEAMKKEQEEESDPTKVTLYKAFYEAAREQKIPSGAIRNLLRIHSYDIDFKQKVRPGDSFEAFFDLPEGAGEDEQSGGELLYTSMTVRNQTRTFYRFRTPDGVVDYYDPSGNSAKKFLMRNPVRGGRYSSGFGYRNHPLLGGVRRHTGVDWAAPRGTPIVAAGDGIVQSVGRNGAYGNYVRIKHSNGFDTAYGHMSQFADGMHTGVHVKQGQVIGLVGSTGRSTGPHCHFEVLVNNDFVDPMTIQVPRGLQLTGRQLAEFQKERARIDNLMQIDPITTRVADVNPVATSSE</sequence>
<evidence type="ECO:0000256" key="4">
    <source>
        <dbReference type="ARBA" id="ARBA00022723"/>
    </source>
</evidence>
<dbReference type="EMBL" id="MASI01000003">
    <property type="protein sequence ID" value="ODA67354.1"/>
    <property type="molecule type" value="Genomic_DNA"/>
</dbReference>
<dbReference type="InterPro" id="IPR050570">
    <property type="entry name" value="Cell_wall_metabolism_enzyme"/>
</dbReference>
<accession>A0A1E2RYR2</accession>
<comment type="cofactor">
    <cofactor evidence="1">
        <name>Zn(2+)</name>
        <dbReference type="ChEBI" id="CHEBI:29105"/>
    </cofactor>
</comment>
<dbReference type="CDD" id="cd12797">
    <property type="entry name" value="M23_peptidase"/>
    <property type="match status" value="1"/>
</dbReference>
<dbReference type="Gene3D" id="3.10.450.350">
    <property type="match status" value="1"/>
</dbReference>
<dbReference type="Proteomes" id="UP000095087">
    <property type="component" value="Unassembled WGS sequence"/>
</dbReference>
<proteinExistence type="predicted"/>
<dbReference type="InterPro" id="IPR011055">
    <property type="entry name" value="Dup_hybrid_motif"/>
</dbReference>
<dbReference type="Pfam" id="PF01551">
    <property type="entry name" value="Peptidase_M23"/>
    <property type="match status" value="1"/>
</dbReference>
<name>A0A1E2RYR2_9HYPH</name>
<evidence type="ECO:0000256" key="1">
    <source>
        <dbReference type="ARBA" id="ARBA00001947"/>
    </source>
</evidence>
<dbReference type="AlphaFoldDB" id="A0A1E2RYR2"/>
<dbReference type="Gene3D" id="2.70.70.10">
    <property type="entry name" value="Glucose Permease (Domain IIA)"/>
    <property type="match status" value="1"/>
</dbReference>
<evidence type="ECO:0000259" key="9">
    <source>
        <dbReference type="PROSITE" id="PS51782"/>
    </source>
</evidence>
<keyword evidence="7" id="KW-0482">Metalloprotease</keyword>
<organism evidence="10 11">
    <name type="scientific">Methyloligella halotolerans</name>
    <dbReference type="NCBI Taxonomy" id="1177755"/>
    <lineage>
        <taxon>Bacteria</taxon>
        <taxon>Pseudomonadati</taxon>
        <taxon>Pseudomonadota</taxon>
        <taxon>Alphaproteobacteria</taxon>
        <taxon>Hyphomicrobiales</taxon>
        <taxon>Hyphomicrobiaceae</taxon>
        <taxon>Methyloligella</taxon>
    </lineage>
</organism>